<accession>A0A7R9D4W3</accession>
<dbReference type="AlphaFoldDB" id="A0A7R9D4W3"/>
<organism evidence="1">
    <name type="scientific">Timema cristinae</name>
    <name type="common">Walking stick</name>
    <dbReference type="NCBI Taxonomy" id="61476"/>
    <lineage>
        <taxon>Eukaryota</taxon>
        <taxon>Metazoa</taxon>
        <taxon>Ecdysozoa</taxon>
        <taxon>Arthropoda</taxon>
        <taxon>Hexapoda</taxon>
        <taxon>Insecta</taxon>
        <taxon>Pterygota</taxon>
        <taxon>Neoptera</taxon>
        <taxon>Polyneoptera</taxon>
        <taxon>Phasmatodea</taxon>
        <taxon>Timematodea</taxon>
        <taxon>Timematoidea</taxon>
        <taxon>Timematidae</taxon>
        <taxon>Timema</taxon>
    </lineage>
</organism>
<dbReference type="EMBL" id="OC320477">
    <property type="protein sequence ID" value="CAD7408162.1"/>
    <property type="molecule type" value="Genomic_DNA"/>
</dbReference>
<reference evidence="1" key="1">
    <citation type="submission" date="2020-11" db="EMBL/GenBank/DDBJ databases">
        <authorList>
            <person name="Tran Van P."/>
        </authorList>
    </citation>
    <scope>NUCLEOTIDE SEQUENCE</scope>
</reference>
<gene>
    <name evidence="1" type="ORF">TCEB3V08_LOCUS9398</name>
</gene>
<name>A0A7R9D4W3_TIMCR</name>
<proteinExistence type="predicted"/>
<evidence type="ECO:0000313" key="1">
    <source>
        <dbReference type="EMBL" id="CAD7408162.1"/>
    </source>
</evidence>
<protein>
    <submittedName>
        <fullName evidence="1">Uncharacterized protein</fullName>
    </submittedName>
</protein>
<sequence length="139" mass="16167">MERQTFAVEIEPEEDLEHNIKQEELEIKVYLSEYGIGTFKKVYVKSEVDPPVKSEISLKEEVNDYQQPKYLTGPITFLPIKEELLSEIDLPLKSEDYFQEEVYSNQQPEDCTRSIFPPIKEELPVKDLGNDGRVTLAKK</sequence>